<name>A0A2T0BNZ5_9CLOT</name>
<evidence type="ECO:0000256" key="1">
    <source>
        <dbReference type="SAM" id="Phobius"/>
    </source>
</evidence>
<keyword evidence="1" id="KW-0812">Transmembrane</keyword>
<sequence>MVSIWFLPWVFSAGCVCGFFFYGCIDKEG</sequence>
<keyword evidence="1" id="KW-1133">Transmembrane helix</keyword>
<keyword evidence="1" id="KW-0472">Membrane</keyword>
<organism evidence="2 3">
    <name type="scientific">Clostridium luticellarii</name>
    <dbReference type="NCBI Taxonomy" id="1691940"/>
    <lineage>
        <taxon>Bacteria</taxon>
        <taxon>Bacillati</taxon>
        <taxon>Bacillota</taxon>
        <taxon>Clostridia</taxon>
        <taxon>Eubacteriales</taxon>
        <taxon>Clostridiaceae</taxon>
        <taxon>Clostridium</taxon>
    </lineage>
</organism>
<evidence type="ECO:0000313" key="3">
    <source>
        <dbReference type="Proteomes" id="UP000237798"/>
    </source>
</evidence>
<dbReference type="Proteomes" id="UP000237798">
    <property type="component" value="Unassembled WGS sequence"/>
</dbReference>
<keyword evidence="3" id="KW-1185">Reference proteome</keyword>
<dbReference type="AlphaFoldDB" id="A0A2T0BNZ5"/>
<proteinExistence type="predicted"/>
<accession>A0A2T0BNZ5</accession>
<protein>
    <submittedName>
        <fullName evidence="2">Uncharacterized protein</fullName>
    </submittedName>
</protein>
<feature type="transmembrane region" description="Helical" evidence="1">
    <location>
        <begin position="6"/>
        <end position="25"/>
    </location>
</feature>
<gene>
    <name evidence="2" type="ORF">CLLU_14630</name>
</gene>
<dbReference type="EMBL" id="PVXP01000015">
    <property type="protein sequence ID" value="PRR85542.1"/>
    <property type="molecule type" value="Genomic_DNA"/>
</dbReference>
<comment type="caution">
    <text evidence="2">The sequence shown here is derived from an EMBL/GenBank/DDBJ whole genome shotgun (WGS) entry which is preliminary data.</text>
</comment>
<reference evidence="2 3" key="1">
    <citation type="submission" date="2018-03" db="EMBL/GenBank/DDBJ databases">
        <title>Genome sequence of Clostridium luticellarii DSM 29923.</title>
        <authorList>
            <person name="Poehlein A."/>
            <person name="Daniel R."/>
        </authorList>
    </citation>
    <scope>NUCLEOTIDE SEQUENCE [LARGE SCALE GENOMIC DNA]</scope>
    <source>
        <strain evidence="2 3">DSM 29923</strain>
    </source>
</reference>
<evidence type="ECO:0000313" key="2">
    <source>
        <dbReference type="EMBL" id="PRR85542.1"/>
    </source>
</evidence>